<reference evidence="2" key="1">
    <citation type="submission" date="2018-11" db="EMBL/GenBank/DDBJ databases">
        <title>Chitinophaga lutea sp.nov., isolate from arsenic contaminated soil.</title>
        <authorList>
            <person name="Zong Y."/>
        </authorList>
    </citation>
    <scope>NUCLEOTIDE SEQUENCE [LARGE SCALE GENOMIC DNA]</scope>
    <source>
        <strain evidence="2">YLT18</strain>
    </source>
</reference>
<evidence type="ECO:0000313" key="1">
    <source>
        <dbReference type="EMBL" id="RPD39957.1"/>
    </source>
</evidence>
<dbReference type="AlphaFoldDB" id="A0A3N4MEB6"/>
<dbReference type="Proteomes" id="UP000279089">
    <property type="component" value="Unassembled WGS sequence"/>
</dbReference>
<proteinExistence type="predicted"/>
<gene>
    <name evidence="1" type="ORF">EG028_17700</name>
</gene>
<comment type="caution">
    <text evidence="1">The sequence shown here is derived from an EMBL/GenBank/DDBJ whole genome shotgun (WGS) entry which is preliminary data.</text>
</comment>
<organism evidence="1 2">
    <name type="scientific">Chitinophaga barathri</name>
    <dbReference type="NCBI Taxonomy" id="1647451"/>
    <lineage>
        <taxon>Bacteria</taxon>
        <taxon>Pseudomonadati</taxon>
        <taxon>Bacteroidota</taxon>
        <taxon>Chitinophagia</taxon>
        <taxon>Chitinophagales</taxon>
        <taxon>Chitinophagaceae</taxon>
        <taxon>Chitinophaga</taxon>
    </lineage>
</organism>
<evidence type="ECO:0000313" key="2">
    <source>
        <dbReference type="Proteomes" id="UP000279089"/>
    </source>
</evidence>
<sequence length="159" mass="18355">MDSLSCNFVLHIIKDTALLDFYKKSREDFLKDSIVYFNAVASFFNADRQILEKLLLFQGDSAKCNWVSSPSPYSSTIRAWEINLRNEEGVKVLIYDYIMHHCDGRKKITTSPGLIEDIIETFTLKDMKSWIAANKNKPLKVLCTKLQDEIAKQFYSEGK</sequence>
<protein>
    <submittedName>
        <fullName evidence="1">Uncharacterized protein</fullName>
    </submittedName>
</protein>
<name>A0A3N4MEB6_9BACT</name>
<keyword evidence="2" id="KW-1185">Reference proteome</keyword>
<accession>A0A3N4MEB6</accession>
<dbReference type="EMBL" id="RMBX01000009">
    <property type="protein sequence ID" value="RPD39957.1"/>
    <property type="molecule type" value="Genomic_DNA"/>
</dbReference>